<protein>
    <recommendedName>
        <fullName evidence="2">histidine kinase</fullName>
        <ecNumber evidence="2">2.7.13.3</ecNumber>
    </recommendedName>
</protein>
<dbReference type="Pfam" id="PF08448">
    <property type="entry name" value="PAS_4"/>
    <property type="match status" value="1"/>
</dbReference>
<dbReference type="PROSITE" id="PS50109">
    <property type="entry name" value="HIS_KIN"/>
    <property type="match status" value="1"/>
</dbReference>
<dbReference type="SUPFAM" id="SSF55874">
    <property type="entry name" value="ATPase domain of HSP90 chaperone/DNA topoisomerase II/histidine kinase"/>
    <property type="match status" value="1"/>
</dbReference>
<dbReference type="PANTHER" id="PTHR43711">
    <property type="entry name" value="TWO-COMPONENT HISTIDINE KINASE"/>
    <property type="match status" value="1"/>
</dbReference>
<evidence type="ECO:0000259" key="7">
    <source>
        <dbReference type="PROSITE" id="PS50109"/>
    </source>
</evidence>
<evidence type="ECO:0000256" key="6">
    <source>
        <dbReference type="SAM" id="MobiDB-lite"/>
    </source>
</evidence>
<proteinExistence type="predicted"/>
<feature type="compositionally biased region" description="Low complexity" evidence="6">
    <location>
        <begin position="40"/>
        <end position="59"/>
    </location>
</feature>
<keyword evidence="3" id="KW-0808">Transferase</keyword>
<comment type="catalytic activity">
    <reaction evidence="1">
        <text>ATP + protein L-histidine = ADP + protein N-phospho-L-histidine.</text>
        <dbReference type="EC" id="2.7.13.3"/>
    </reaction>
</comment>
<dbReference type="CDD" id="cd00082">
    <property type="entry name" value="HisKA"/>
    <property type="match status" value="1"/>
</dbReference>
<dbReference type="PANTHER" id="PTHR43711:SF1">
    <property type="entry name" value="HISTIDINE KINASE 1"/>
    <property type="match status" value="1"/>
</dbReference>
<dbReference type="InterPro" id="IPR036097">
    <property type="entry name" value="HisK_dim/P_sf"/>
</dbReference>
<dbReference type="InterPro" id="IPR029016">
    <property type="entry name" value="GAF-like_dom_sf"/>
</dbReference>
<evidence type="ECO:0000313" key="9">
    <source>
        <dbReference type="EMBL" id="ELZ11020.1"/>
    </source>
</evidence>
<keyword evidence="10" id="KW-1185">Reference proteome</keyword>
<dbReference type="SMART" id="SM00388">
    <property type="entry name" value="HisKA"/>
    <property type="match status" value="1"/>
</dbReference>
<dbReference type="SUPFAM" id="SSF47384">
    <property type="entry name" value="Homodimeric domain of signal transducing histidine kinase"/>
    <property type="match status" value="1"/>
</dbReference>
<evidence type="ECO:0000256" key="4">
    <source>
        <dbReference type="ARBA" id="ARBA00022777"/>
    </source>
</evidence>
<dbReference type="OrthoDB" id="8127at2157"/>
<dbReference type="SUPFAM" id="SSF55781">
    <property type="entry name" value="GAF domain-like"/>
    <property type="match status" value="2"/>
</dbReference>
<dbReference type="STRING" id="1227490.C479_09423"/>
<dbReference type="Pfam" id="PF13185">
    <property type="entry name" value="GAF_2"/>
    <property type="match status" value="2"/>
</dbReference>
<dbReference type="InterPro" id="IPR003018">
    <property type="entry name" value="GAF"/>
</dbReference>
<dbReference type="Pfam" id="PF00512">
    <property type="entry name" value="HisKA"/>
    <property type="match status" value="1"/>
</dbReference>
<dbReference type="InterPro" id="IPR003594">
    <property type="entry name" value="HATPase_dom"/>
</dbReference>
<evidence type="ECO:0000313" key="10">
    <source>
        <dbReference type="Proteomes" id="UP000011560"/>
    </source>
</evidence>
<dbReference type="Gene3D" id="1.10.287.130">
    <property type="match status" value="1"/>
</dbReference>
<dbReference type="Proteomes" id="UP000011560">
    <property type="component" value="Unassembled WGS sequence"/>
</dbReference>
<dbReference type="Gene3D" id="3.30.450.20">
    <property type="entry name" value="PAS domain"/>
    <property type="match status" value="1"/>
</dbReference>
<evidence type="ECO:0000256" key="1">
    <source>
        <dbReference type="ARBA" id="ARBA00000085"/>
    </source>
</evidence>
<comment type="caution">
    <text evidence="9">The sequence shown here is derived from an EMBL/GenBank/DDBJ whole genome shotgun (WGS) entry which is preliminary data.</text>
</comment>
<dbReference type="InterPro" id="IPR013656">
    <property type="entry name" value="PAS_4"/>
</dbReference>
<evidence type="ECO:0000256" key="3">
    <source>
        <dbReference type="ARBA" id="ARBA00022679"/>
    </source>
</evidence>
<dbReference type="InterPro" id="IPR003661">
    <property type="entry name" value="HisK_dim/P_dom"/>
</dbReference>
<keyword evidence="5" id="KW-0902">Two-component regulatory system</keyword>
<dbReference type="EC" id="2.7.13.3" evidence="2"/>
<accession>M0BJK8</accession>
<sequence>MTGNIGPGDDATCPEPGERTDEATTDGGEPLSPPEHEATDGSASDAAATAAESESSTELPTEDDRSKIARLHEMATEIVACREEAELFDLAVDTAKGVLDFDTTAVLIHEERDDGDWLVQRAGTSAFPLDYEMEFRPTKGLAGETFRTGESFHIDDAEHHPVAQPASDRFKSAISVPIGDSDGVFQAISTEYAGFDDRDVELAEILASHVAETLRRIRVEARLRERREIVTRLHEGTLGITSADSEETLFERAVDTAERILDIDVCYLGIVEDGEFVPKGRPSWPIREEIGPLPLEYGLMGETYETGESTTIEDAAADDRTHTEVGDFRSCISVPVGEFGVFQAISTTRDAYDESDRELVELLAAHVAESLARLRAEQDVVEEHDRLSALFANVPDPAIRFEFVDDEPVVRDVNDAFEAVFGYERATVMGESVDDYIVPPGFEDEGNALNEALLAGETVQHVTKRETAEGLRDVRIDVVPLQLGEHSPEGFAIYTDITVQKRRERELREQNERLDRFASVLSHDLRNPLSVAAGYIEQARQTGDLSMLDEAERGIDRSFDIVDDVLTLAREGGEVTETAPVDLSAVASDAWANVDTGAATLDLPTTATVEADRSRFRQLLENLFRNCVEHGAPDGDEQALTITVADTPDGFAVADDGCGFGDEVDFDRLFEFGYTTSHDGTGLGLSIVTEIAAGHGWSVTAEEGAAGGARFDIRVEEGEAE</sequence>
<evidence type="ECO:0000256" key="2">
    <source>
        <dbReference type="ARBA" id="ARBA00012438"/>
    </source>
</evidence>
<dbReference type="InterPro" id="IPR036890">
    <property type="entry name" value="HATPase_C_sf"/>
</dbReference>
<dbReference type="InterPro" id="IPR005467">
    <property type="entry name" value="His_kinase_dom"/>
</dbReference>
<evidence type="ECO:0000256" key="5">
    <source>
        <dbReference type="ARBA" id="ARBA00023012"/>
    </source>
</evidence>
<evidence type="ECO:0000259" key="8">
    <source>
        <dbReference type="PROSITE" id="PS50112"/>
    </source>
</evidence>
<dbReference type="Gene3D" id="3.30.565.10">
    <property type="entry name" value="Histidine kinase-like ATPase, C-terminal domain"/>
    <property type="match status" value="1"/>
</dbReference>
<dbReference type="SMART" id="SM00065">
    <property type="entry name" value="GAF"/>
    <property type="match status" value="2"/>
</dbReference>
<dbReference type="CDD" id="cd00130">
    <property type="entry name" value="PAS"/>
    <property type="match status" value="1"/>
</dbReference>
<dbReference type="AlphaFoldDB" id="M0BJK8"/>
<dbReference type="InterPro" id="IPR050736">
    <property type="entry name" value="Sensor_HK_Regulatory"/>
</dbReference>
<organism evidence="9 10">
    <name type="scientific">Halovivax asiaticus JCM 14624</name>
    <dbReference type="NCBI Taxonomy" id="1227490"/>
    <lineage>
        <taxon>Archaea</taxon>
        <taxon>Methanobacteriati</taxon>
        <taxon>Methanobacteriota</taxon>
        <taxon>Stenosarchaea group</taxon>
        <taxon>Halobacteria</taxon>
        <taxon>Halobacteriales</taxon>
        <taxon>Natrialbaceae</taxon>
        <taxon>Halovivax</taxon>
    </lineage>
</organism>
<dbReference type="Pfam" id="PF02518">
    <property type="entry name" value="HATPase_c"/>
    <property type="match status" value="1"/>
</dbReference>
<feature type="domain" description="PAS" evidence="8">
    <location>
        <begin position="404"/>
        <end position="456"/>
    </location>
</feature>
<feature type="domain" description="Histidine kinase" evidence="7">
    <location>
        <begin position="520"/>
        <end position="719"/>
    </location>
</feature>
<dbReference type="InterPro" id="IPR035965">
    <property type="entry name" value="PAS-like_dom_sf"/>
</dbReference>
<dbReference type="PROSITE" id="PS50112">
    <property type="entry name" value="PAS"/>
    <property type="match status" value="1"/>
</dbReference>
<dbReference type="GO" id="GO:0000155">
    <property type="term" value="F:phosphorelay sensor kinase activity"/>
    <property type="evidence" value="ECO:0007669"/>
    <property type="project" value="InterPro"/>
</dbReference>
<feature type="region of interest" description="Disordered" evidence="6">
    <location>
        <begin position="1"/>
        <end position="66"/>
    </location>
</feature>
<name>M0BJK8_9EURY</name>
<dbReference type="SMART" id="SM00091">
    <property type="entry name" value="PAS"/>
    <property type="match status" value="1"/>
</dbReference>
<gene>
    <name evidence="9" type="ORF">C479_09423</name>
</gene>
<dbReference type="InterPro" id="IPR000014">
    <property type="entry name" value="PAS"/>
</dbReference>
<dbReference type="EMBL" id="AOIQ01000014">
    <property type="protein sequence ID" value="ELZ11020.1"/>
    <property type="molecule type" value="Genomic_DNA"/>
</dbReference>
<dbReference type="SMART" id="SM00387">
    <property type="entry name" value="HATPase_c"/>
    <property type="match status" value="1"/>
</dbReference>
<dbReference type="Gene3D" id="3.30.450.40">
    <property type="match status" value="2"/>
</dbReference>
<dbReference type="NCBIfam" id="TIGR00229">
    <property type="entry name" value="sensory_box"/>
    <property type="match status" value="1"/>
</dbReference>
<dbReference type="RefSeq" id="WP_007701379.1">
    <property type="nucleotide sequence ID" value="NZ_AOIQ01000014.1"/>
</dbReference>
<dbReference type="SUPFAM" id="SSF55785">
    <property type="entry name" value="PYP-like sensor domain (PAS domain)"/>
    <property type="match status" value="1"/>
</dbReference>
<keyword evidence="4 9" id="KW-0418">Kinase</keyword>
<reference evidence="9 10" key="1">
    <citation type="journal article" date="2014" name="PLoS Genet.">
        <title>Phylogenetically driven sequencing of extremely halophilic archaea reveals strategies for static and dynamic osmo-response.</title>
        <authorList>
            <person name="Becker E.A."/>
            <person name="Seitzer P.M."/>
            <person name="Tritt A."/>
            <person name="Larsen D."/>
            <person name="Krusor M."/>
            <person name="Yao A.I."/>
            <person name="Wu D."/>
            <person name="Madern D."/>
            <person name="Eisen J.A."/>
            <person name="Darling A.E."/>
            <person name="Facciotti M.T."/>
        </authorList>
    </citation>
    <scope>NUCLEOTIDE SEQUENCE [LARGE SCALE GENOMIC DNA]</scope>
    <source>
        <strain evidence="9 10">JCM 14624</strain>
    </source>
</reference>